<evidence type="ECO:0000256" key="5">
    <source>
        <dbReference type="ARBA" id="ARBA00022840"/>
    </source>
</evidence>
<reference evidence="9 10" key="1">
    <citation type="journal article" date="2014" name="Mol. Plant">
        <title>Chromosome Scale Genome Assembly and Transcriptome Profiling of Nannochloropsis gaditana in Nitrogen Depletion.</title>
        <authorList>
            <person name="Corteggiani Carpinelli E."/>
            <person name="Telatin A."/>
            <person name="Vitulo N."/>
            <person name="Forcato C."/>
            <person name="D'Angelo M."/>
            <person name="Schiavon R."/>
            <person name="Vezzi A."/>
            <person name="Giacometti G.M."/>
            <person name="Morosinotto T."/>
            <person name="Valle G."/>
        </authorList>
    </citation>
    <scope>NUCLEOTIDE SEQUENCE [LARGE SCALE GENOMIC DNA]</scope>
    <source>
        <strain evidence="9 10">B-31</strain>
    </source>
</reference>
<feature type="region of interest" description="Disordered" evidence="6">
    <location>
        <begin position="242"/>
        <end position="277"/>
    </location>
</feature>
<keyword evidence="2" id="KW-0808">Transferase</keyword>
<dbReference type="PANTHER" id="PTHR11139">
    <property type="entry name" value="ATAXIA TELANGIECTASIA MUTATED ATM -RELATED"/>
    <property type="match status" value="1"/>
</dbReference>
<dbReference type="GO" id="GO:0031932">
    <property type="term" value="C:TORC2 complex"/>
    <property type="evidence" value="ECO:0007669"/>
    <property type="project" value="TreeGrafter"/>
</dbReference>
<dbReference type="GO" id="GO:0004674">
    <property type="term" value="F:protein serine/threonine kinase activity"/>
    <property type="evidence" value="ECO:0007669"/>
    <property type="project" value="UniProtKB-EC"/>
</dbReference>
<dbReference type="EMBL" id="AZIL01000573">
    <property type="protein sequence ID" value="EWM26890.1"/>
    <property type="molecule type" value="Genomic_DNA"/>
</dbReference>
<dbReference type="InterPro" id="IPR000403">
    <property type="entry name" value="PI3/4_kinase_cat_dom"/>
</dbReference>
<dbReference type="PROSITE" id="PS50290">
    <property type="entry name" value="PI3_4_KINASE_3"/>
    <property type="match status" value="1"/>
</dbReference>
<dbReference type="PROSITE" id="PS00916">
    <property type="entry name" value="PI3_4_KINASE_2"/>
    <property type="match status" value="1"/>
</dbReference>
<accession>W7TIP3</accession>
<dbReference type="EC" id="2.7.11.1" evidence="1"/>
<evidence type="ECO:0000259" key="8">
    <source>
        <dbReference type="PROSITE" id="PS51190"/>
    </source>
</evidence>
<keyword evidence="4" id="KW-0418">Kinase</keyword>
<dbReference type="SMART" id="SM00146">
    <property type="entry name" value="PI3Kc"/>
    <property type="match status" value="1"/>
</dbReference>
<dbReference type="FunFam" id="1.10.1070.11:FF:000029">
    <property type="entry name" value="Serine/threonine-protein kinase TOR"/>
    <property type="match status" value="1"/>
</dbReference>
<dbReference type="Gene3D" id="1.10.1070.11">
    <property type="entry name" value="Phosphatidylinositol 3-/4-kinase, catalytic domain"/>
    <property type="match status" value="1"/>
</dbReference>
<dbReference type="GO" id="GO:0031931">
    <property type="term" value="C:TORC1 complex"/>
    <property type="evidence" value="ECO:0007669"/>
    <property type="project" value="TreeGrafter"/>
</dbReference>
<dbReference type="PANTHER" id="PTHR11139:SF9">
    <property type="entry name" value="SERINE_THREONINE-PROTEIN KINASE MTOR"/>
    <property type="match status" value="1"/>
</dbReference>
<dbReference type="GO" id="GO:0005524">
    <property type="term" value="F:ATP binding"/>
    <property type="evidence" value="ECO:0007669"/>
    <property type="project" value="UniProtKB-KW"/>
</dbReference>
<evidence type="ECO:0000259" key="7">
    <source>
        <dbReference type="PROSITE" id="PS50290"/>
    </source>
</evidence>
<dbReference type="Pfam" id="PF00454">
    <property type="entry name" value="PI3_PI4_kinase"/>
    <property type="match status" value="1"/>
</dbReference>
<feature type="region of interest" description="Disordered" evidence="6">
    <location>
        <begin position="293"/>
        <end position="335"/>
    </location>
</feature>
<dbReference type="Pfam" id="PF02260">
    <property type="entry name" value="FATC"/>
    <property type="match status" value="1"/>
</dbReference>
<evidence type="ECO:0000256" key="2">
    <source>
        <dbReference type="ARBA" id="ARBA00022679"/>
    </source>
</evidence>
<evidence type="ECO:0000256" key="4">
    <source>
        <dbReference type="ARBA" id="ARBA00022777"/>
    </source>
</evidence>
<feature type="region of interest" description="Disordered" evidence="6">
    <location>
        <begin position="350"/>
        <end position="377"/>
    </location>
</feature>
<organism evidence="9 10">
    <name type="scientific">Nannochloropsis gaditana</name>
    <dbReference type="NCBI Taxonomy" id="72520"/>
    <lineage>
        <taxon>Eukaryota</taxon>
        <taxon>Sar</taxon>
        <taxon>Stramenopiles</taxon>
        <taxon>Ochrophyta</taxon>
        <taxon>Eustigmatophyceae</taxon>
        <taxon>Eustigmatales</taxon>
        <taxon>Monodopsidaceae</taxon>
        <taxon>Nannochloropsis</taxon>
    </lineage>
</organism>
<name>W7TIP3_9STRA</name>
<dbReference type="InterPro" id="IPR036940">
    <property type="entry name" value="PI3/4_kinase_cat_sf"/>
</dbReference>
<dbReference type="AlphaFoldDB" id="W7TIP3"/>
<dbReference type="GO" id="GO:0016242">
    <property type="term" value="P:negative regulation of macroautophagy"/>
    <property type="evidence" value="ECO:0007669"/>
    <property type="project" value="TreeGrafter"/>
</dbReference>
<dbReference type="Proteomes" id="UP000019335">
    <property type="component" value="Chromosome 8"/>
</dbReference>
<evidence type="ECO:0000313" key="9">
    <source>
        <dbReference type="EMBL" id="EWM26890.1"/>
    </source>
</evidence>
<gene>
    <name evidence="9" type="ORF">Naga_100690g2</name>
</gene>
<keyword evidence="5" id="KW-0067">ATP-binding</keyword>
<dbReference type="GO" id="GO:0005634">
    <property type="term" value="C:nucleus"/>
    <property type="evidence" value="ECO:0007669"/>
    <property type="project" value="TreeGrafter"/>
</dbReference>
<dbReference type="InterPro" id="IPR003152">
    <property type="entry name" value="FATC_dom"/>
</dbReference>
<evidence type="ECO:0000256" key="1">
    <source>
        <dbReference type="ARBA" id="ARBA00012513"/>
    </source>
</evidence>
<keyword evidence="3" id="KW-0547">Nucleotide-binding</keyword>
<evidence type="ECO:0000256" key="3">
    <source>
        <dbReference type="ARBA" id="ARBA00022741"/>
    </source>
</evidence>
<evidence type="ECO:0000313" key="10">
    <source>
        <dbReference type="Proteomes" id="UP000019335"/>
    </source>
</evidence>
<dbReference type="InterPro" id="IPR026683">
    <property type="entry name" value="TOR_cat"/>
</dbReference>
<dbReference type="GO" id="GO:0031929">
    <property type="term" value="P:TOR signaling"/>
    <property type="evidence" value="ECO:0007669"/>
    <property type="project" value="TreeGrafter"/>
</dbReference>
<dbReference type="Gene3D" id="3.30.1010.10">
    <property type="entry name" value="Phosphatidylinositol 3-kinase Catalytic Subunit, Chain A, domain 4"/>
    <property type="match status" value="1"/>
</dbReference>
<feature type="domain" description="PI3K/PI4K catalytic" evidence="7">
    <location>
        <begin position="1"/>
        <end position="276"/>
    </location>
</feature>
<dbReference type="SMART" id="SM01343">
    <property type="entry name" value="FATC"/>
    <property type="match status" value="1"/>
</dbReference>
<dbReference type="InterPro" id="IPR011009">
    <property type="entry name" value="Kinase-like_dom_sf"/>
</dbReference>
<dbReference type="SUPFAM" id="SSF56112">
    <property type="entry name" value="Protein kinase-like (PK-like)"/>
    <property type="match status" value="1"/>
</dbReference>
<dbReference type="InterPro" id="IPR018936">
    <property type="entry name" value="PI3/4_kinase_CS"/>
</dbReference>
<feature type="compositionally biased region" description="Polar residues" evidence="6">
    <location>
        <begin position="297"/>
        <end position="315"/>
    </location>
</feature>
<feature type="compositionally biased region" description="Basic residues" evidence="6">
    <location>
        <begin position="317"/>
        <end position="334"/>
    </location>
</feature>
<dbReference type="PROSITE" id="PS51190">
    <property type="entry name" value="FATC"/>
    <property type="match status" value="1"/>
</dbReference>
<comment type="caution">
    <text evidence="9">The sequence shown here is derived from an EMBL/GenBank/DDBJ whole genome shotgun (WGS) entry which is preliminary data.</text>
</comment>
<dbReference type="InterPro" id="IPR050517">
    <property type="entry name" value="DDR_Repair_Kinase"/>
</dbReference>
<dbReference type="CDD" id="cd05169">
    <property type="entry name" value="PIKKc_TOR"/>
    <property type="match status" value="1"/>
</dbReference>
<protein>
    <recommendedName>
        <fullName evidence="1">non-specific serine/threonine protein kinase</fullName>
        <ecNumber evidence="1">2.7.11.1</ecNumber>
    </recommendedName>
</protein>
<feature type="domain" description="FATC" evidence="8">
    <location>
        <begin position="502"/>
        <end position="534"/>
    </location>
</feature>
<feature type="region of interest" description="Disordered" evidence="6">
    <location>
        <begin position="464"/>
        <end position="487"/>
    </location>
</feature>
<feature type="compositionally biased region" description="Gly residues" evidence="6">
    <location>
        <begin position="355"/>
        <end position="366"/>
    </location>
</feature>
<dbReference type="OrthoDB" id="381190at2759"/>
<dbReference type="GO" id="GO:0005737">
    <property type="term" value="C:cytoplasm"/>
    <property type="evidence" value="ECO:0007669"/>
    <property type="project" value="TreeGrafter"/>
</dbReference>
<proteinExistence type="predicted"/>
<sequence length="534" mass="58721">MQLFGLLNSLLRHHPATSRNNLHITRYNVMPLSANSGIIGWVKNCDTIHQLVKDYRESRHVRLDIERRLLAQTAPDYDKLPLLQKVEVFREVMLQTRGMEVAKMLWLKSSNSEIWLERRNNFTRSLAVMSMAGYILGLGDRHPSNLMVDRTTGRVVHIDFGDCFEVSITRSAYPETVPFRLTRMLINAMEGGGIEGSFRLTCENVLEVLRNNRESLMAMLEAFVHDPLITWRLLPTEAVDAPSVPASDPALPPSIEEEAQAQEREEKQGLPTRASRVHLPALGTSLAVIHEEGEMEQASTCHSPVQPCTTPSSVAKASRKRTLSSKSHQHRRQNSRNVLMIVQLFSGETESTGEMNGGSMGHGSPAGGHPHSSTGLSSAAGTIASLHASGRHQASPSPLCFHKEAGILSAPASSSDAAFSPTDGQTPTEEIELNQRALAIMERIQQKLLGRDYPSLSYLHLSGNGLESMPPETRGGGEGLGKEEDLASSASLSSSMVGVARVHLSVEEQVDRLIKEATSVENLCRLFMGWCPFW</sequence>
<keyword evidence="10" id="KW-1185">Reference proteome</keyword>
<evidence type="ECO:0000256" key="6">
    <source>
        <dbReference type="SAM" id="MobiDB-lite"/>
    </source>
</evidence>